<protein>
    <submittedName>
        <fullName evidence="4">Ribonuclease</fullName>
    </submittedName>
</protein>
<evidence type="ECO:0000313" key="5">
    <source>
        <dbReference type="Proteomes" id="UP000292346"/>
    </source>
</evidence>
<dbReference type="OrthoDB" id="5326845at2"/>
<keyword evidence="5" id="KW-1185">Reference proteome</keyword>
<keyword evidence="2" id="KW-0378">Hydrolase</keyword>
<feature type="chain" id="PRO_5020212939" evidence="3">
    <location>
        <begin position="23"/>
        <end position="141"/>
    </location>
</feature>
<keyword evidence="1" id="KW-0540">Nuclease</keyword>
<dbReference type="GO" id="GO:0016787">
    <property type="term" value="F:hydrolase activity"/>
    <property type="evidence" value="ECO:0007669"/>
    <property type="project" value="UniProtKB-KW"/>
</dbReference>
<name>A0A4R0HLB2_9ACTN</name>
<dbReference type="Proteomes" id="UP000292346">
    <property type="component" value="Unassembled WGS sequence"/>
</dbReference>
<dbReference type="EMBL" id="SJJZ01000001">
    <property type="protein sequence ID" value="TCC10660.1"/>
    <property type="molecule type" value="Genomic_DNA"/>
</dbReference>
<evidence type="ECO:0000256" key="3">
    <source>
        <dbReference type="SAM" id="SignalP"/>
    </source>
</evidence>
<dbReference type="InterPro" id="IPR016191">
    <property type="entry name" value="Ribonuclease/ribotoxin"/>
</dbReference>
<dbReference type="SUPFAM" id="SSF53933">
    <property type="entry name" value="Microbial ribonucleases"/>
    <property type="match status" value="1"/>
</dbReference>
<feature type="signal peptide" evidence="3">
    <location>
        <begin position="1"/>
        <end position="22"/>
    </location>
</feature>
<dbReference type="AlphaFoldDB" id="A0A4R0HLB2"/>
<organism evidence="4 5">
    <name type="scientific">Kribbella soli</name>
    <dbReference type="NCBI Taxonomy" id="1124743"/>
    <lineage>
        <taxon>Bacteria</taxon>
        <taxon>Bacillati</taxon>
        <taxon>Actinomycetota</taxon>
        <taxon>Actinomycetes</taxon>
        <taxon>Propionibacteriales</taxon>
        <taxon>Kribbellaceae</taxon>
        <taxon>Kribbella</taxon>
    </lineage>
</organism>
<comment type="caution">
    <text evidence="4">The sequence shown here is derived from an EMBL/GenBank/DDBJ whole genome shotgun (WGS) entry which is preliminary data.</text>
</comment>
<dbReference type="InterPro" id="IPR000026">
    <property type="entry name" value="N1-like"/>
</dbReference>
<keyword evidence="3" id="KW-0732">Signal</keyword>
<dbReference type="GO" id="GO:0003723">
    <property type="term" value="F:RNA binding"/>
    <property type="evidence" value="ECO:0007669"/>
    <property type="project" value="InterPro"/>
</dbReference>
<dbReference type="RefSeq" id="WP_131335071.1">
    <property type="nucleotide sequence ID" value="NZ_SJJZ01000001.1"/>
</dbReference>
<accession>A0A4R0HLB2</accession>
<evidence type="ECO:0000256" key="2">
    <source>
        <dbReference type="ARBA" id="ARBA00022801"/>
    </source>
</evidence>
<sequence>MRTLIAAVTLAATAALGSTAYAAPTPSHTSYVASSYVAAPQVTAIDTCALSSLPSQAADTLDLIHSGGPFPYDQDGTVFSNREGILPDESSGYYHEYTVITPGSPDRGARRLVGGGALTTPEHVYYTGDHYASFCEVDEDS</sequence>
<reference evidence="4 5" key="1">
    <citation type="submission" date="2019-02" db="EMBL/GenBank/DDBJ databases">
        <title>Kribbella capetownensis sp. nov. and Kribbella speibonae sp. nov., isolated from soil.</title>
        <authorList>
            <person name="Curtis S.M."/>
            <person name="Norton I."/>
            <person name="Everest G.J."/>
            <person name="Meyers P.R."/>
        </authorList>
    </citation>
    <scope>NUCLEOTIDE SEQUENCE [LARGE SCALE GENOMIC DNA]</scope>
    <source>
        <strain evidence="4 5">KCTC 29219</strain>
    </source>
</reference>
<evidence type="ECO:0000256" key="1">
    <source>
        <dbReference type="ARBA" id="ARBA00022722"/>
    </source>
</evidence>
<evidence type="ECO:0000313" key="4">
    <source>
        <dbReference type="EMBL" id="TCC10660.1"/>
    </source>
</evidence>
<dbReference type="Gene3D" id="3.10.450.30">
    <property type="entry name" value="Microbial ribonucleases"/>
    <property type="match status" value="1"/>
</dbReference>
<dbReference type="Pfam" id="PF00545">
    <property type="entry name" value="Ribonuclease"/>
    <property type="match status" value="1"/>
</dbReference>
<dbReference type="GO" id="GO:0004521">
    <property type="term" value="F:RNA endonuclease activity"/>
    <property type="evidence" value="ECO:0007669"/>
    <property type="project" value="InterPro"/>
</dbReference>
<proteinExistence type="predicted"/>
<gene>
    <name evidence="4" type="ORF">E0H45_04925</name>
</gene>